<dbReference type="AlphaFoldDB" id="A0A0K9PCS9"/>
<reference evidence="2" key="1">
    <citation type="journal article" date="2016" name="Nature">
        <title>The genome of the seagrass Zostera marina reveals angiosperm adaptation to the sea.</title>
        <authorList>
            <person name="Olsen J.L."/>
            <person name="Rouze P."/>
            <person name="Verhelst B."/>
            <person name="Lin Y.-C."/>
            <person name="Bayer T."/>
            <person name="Collen J."/>
            <person name="Dattolo E."/>
            <person name="De Paoli E."/>
            <person name="Dittami S."/>
            <person name="Maumus F."/>
            <person name="Michel G."/>
            <person name="Kersting A."/>
            <person name="Lauritano C."/>
            <person name="Lohaus R."/>
            <person name="Toepel M."/>
            <person name="Tonon T."/>
            <person name="Vanneste K."/>
            <person name="Amirebrahimi M."/>
            <person name="Brakel J."/>
            <person name="Bostroem C."/>
            <person name="Chovatia M."/>
            <person name="Grimwood J."/>
            <person name="Jenkins J.W."/>
            <person name="Jueterbock A."/>
            <person name="Mraz A."/>
            <person name="Stam W.T."/>
            <person name="Tice H."/>
            <person name="Bornberg-Bauer E."/>
            <person name="Green P.J."/>
            <person name="Pearson G.A."/>
            <person name="Procaccini G."/>
            <person name="Duarte C.M."/>
            <person name="Schmutz J."/>
            <person name="Reusch T.B.H."/>
            <person name="Van de Peer Y."/>
        </authorList>
    </citation>
    <scope>NUCLEOTIDE SEQUENCE [LARGE SCALE GENOMIC DNA]</scope>
    <source>
        <strain evidence="2">cv. Finnish</strain>
    </source>
</reference>
<organism evidence="1 2">
    <name type="scientific">Zostera marina</name>
    <name type="common">Eelgrass</name>
    <dbReference type="NCBI Taxonomy" id="29655"/>
    <lineage>
        <taxon>Eukaryota</taxon>
        <taxon>Viridiplantae</taxon>
        <taxon>Streptophyta</taxon>
        <taxon>Embryophyta</taxon>
        <taxon>Tracheophyta</taxon>
        <taxon>Spermatophyta</taxon>
        <taxon>Magnoliopsida</taxon>
        <taxon>Liliopsida</taxon>
        <taxon>Zosteraceae</taxon>
        <taxon>Zostera</taxon>
    </lineage>
</organism>
<name>A0A0K9PCS9_ZOSMR</name>
<dbReference type="OrthoDB" id="8062037at2759"/>
<proteinExistence type="predicted"/>
<accession>A0A0K9PCS9</accession>
<dbReference type="EMBL" id="LFYR01000957">
    <property type="protein sequence ID" value="KMZ66766.1"/>
    <property type="molecule type" value="Genomic_DNA"/>
</dbReference>
<sequence length="151" mass="17036">MVGKGVYIIEELERTGLVVSLSMLPGVEFARRRRLHQHQASSSYSGVGGHGNIHRSKGDWACQVRLPEEQRQKMIMMMDTGSHVSDVVIHARRRLDERLYGGGSFRKDALKDAKEKRNEKGRRKLGDVWMTTSEGVGCFLLGRVPVPICLF</sequence>
<evidence type="ECO:0000313" key="2">
    <source>
        <dbReference type="Proteomes" id="UP000036987"/>
    </source>
</evidence>
<gene>
    <name evidence="1" type="ORF">ZOSMA_289G00070</name>
</gene>
<evidence type="ECO:0000313" key="1">
    <source>
        <dbReference type="EMBL" id="KMZ66766.1"/>
    </source>
</evidence>
<dbReference type="Proteomes" id="UP000036987">
    <property type="component" value="Unassembled WGS sequence"/>
</dbReference>
<comment type="caution">
    <text evidence="1">The sequence shown here is derived from an EMBL/GenBank/DDBJ whole genome shotgun (WGS) entry which is preliminary data.</text>
</comment>
<keyword evidence="2" id="KW-1185">Reference proteome</keyword>
<protein>
    <submittedName>
        <fullName evidence="1">Uncharacterized protein</fullName>
    </submittedName>
</protein>